<protein>
    <recommendedName>
        <fullName evidence="6">3-hydroxyacyl-CoA dehydrogenase</fullName>
    </recommendedName>
</protein>
<sequence>MSTDAEQKPDADRPPPAAGRTVIGCVGAGQMGAGIAATAVVSGLGAVLRDVSAANLETARGRAVRAGGRAGLEPDEVLAHWSATAGWEGFEAADVVIEAVFEEPGLKRETLRAVSEVVGAGTVIATNTSAIPIASLAGAVTDDTRFLGTHFFSPVERMPLVELVPHTGTAPRTVARAAELARTLGKTPIVVADVPGFFTSRVYARWLIEATRLLLDGVDPAQVEEEAAEIGFPVGPLRAHDEVTVDLVVRASLTQVGRPVLAGRIDVDAVERALRTLIAAGVEGRRQGEGFYAYADGRRTGPNPRIPELLGLTPRRVMSGEAGERLLLAFVSESLLCWDDGTLCHPDDGDTASVLGIGFPPGLAGPFRYADDIGAAALVERLERLGSPAFPVARSLRALVADGGTYAGQRRRPTPGAVL</sequence>
<evidence type="ECO:0000259" key="3">
    <source>
        <dbReference type="Pfam" id="PF02737"/>
    </source>
</evidence>
<dbReference type="PANTHER" id="PTHR43612">
    <property type="entry name" value="TRIFUNCTIONAL ENZYME SUBUNIT ALPHA"/>
    <property type="match status" value="1"/>
</dbReference>
<dbReference type="SUPFAM" id="SSF48179">
    <property type="entry name" value="6-phosphogluconate dehydrogenase C-terminal domain-like"/>
    <property type="match status" value="2"/>
</dbReference>
<dbReference type="PANTHER" id="PTHR43612:SF3">
    <property type="entry name" value="TRIFUNCTIONAL ENZYME SUBUNIT ALPHA, MITOCHONDRIAL"/>
    <property type="match status" value="1"/>
</dbReference>
<name>A0ABN2N849_9PSEU</name>
<dbReference type="InterPro" id="IPR050136">
    <property type="entry name" value="FA_oxidation_alpha_subunit"/>
</dbReference>
<organism evidence="4 5">
    <name type="scientific">Pseudonocardia ailaonensis</name>
    <dbReference type="NCBI Taxonomy" id="367279"/>
    <lineage>
        <taxon>Bacteria</taxon>
        <taxon>Bacillati</taxon>
        <taxon>Actinomycetota</taxon>
        <taxon>Actinomycetes</taxon>
        <taxon>Pseudonocardiales</taxon>
        <taxon>Pseudonocardiaceae</taxon>
        <taxon>Pseudonocardia</taxon>
    </lineage>
</organism>
<comment type="caution">
    <text evidence="4">The sequence shown here is derived from an EMBL/GenBank/DDBJ whole genome shotgun (WGS) entry which is preliminary data.</text>
</comment>
<dbReference type="Pfam" id="PF00725">
    <property type="entry name" value="3HCDH"/>
    <property type="match status" value="1"/>
</dbReference>
<dbReference type="InterPro" id="IPR006108">
    <property type="entry name" value="3HC_DH_C"/>
</dbReference>
<dbReference type="InterPro" id="IPR036291">
    <property type="entry name" value="NAD(P)-bd_dom_sf"/>
</dbReference>
<dbReference type="Proteomes" id="UP001500449">
    <property type="component" value="Unassembled WGS sequence"/>
</dbReference>
<dbReference type="InterPro" id="IPR006176">
    <property type="entry name" value="3-OHacyl-CoA_DH_NAD-bd"/>
</dbReference>
<feature type="domain" description="3-hydroxyacyl-CoA dehydrogenase C-terminal" evidence="2">
    <location>
        <begin position="196"/>
        <end position="294"/>
    </location>
</feature>
<accession>A0ABN2N849</accession>
<evidence type="ECO:0000313" key="5">
    <source>
        <dbReference type="Proteomes" id="UP001500449"/>
    </source>
</evidence>
<gene>
    <name evidence="4" type="ORF">GCM10009836_34310</name>
</gene>
<evidence type="ECO:0000259" key="2">
    <source>
        <dbReference type="Pfam" id="PF00725"/>
    </source>
</evidence>
<evidence type="ECO:0000256" key="1">
    <source>
        <dbReference type="ARBA" id="ARBA00023002"/>
    </source>
</evidence>
<dbReference type="SUPFAM" id="SSF51735">
    <property type="entry name" value="NAD(P)-binding Rossmann-fold domains"/>
    <property type="match status" value="1"/>
</dbReference>
<proteinExistence type="predicted"/>
<evidence type="ECO:0000313" key="4">
    <source>
        <dbReference type="EMBL" id="GAA1851458.1"/>
    </source>
</evidence>
<evidence type="ECO:0008006" key="6">
    <source>
        <dbReference type="Google" id="ProtNLM"/>
    </source>
</evidence>
<keyword evidence="1" id="KW-0560">Oxidoreductase</keyword>
<feature type="domain" description="3-hydroxyacyl-CoA dehydrogenase NAD binding" evidence="3">
    <location>
        <begin position="23"/>
        <end position="193"/>
    </location>
</feature>
<reference evidence="4 5" key="1">
    <citation type="journal article" date="2019" name="Int. J. Syst. Evol. Microbiol.">
        <title>The Global Catalogue of Microorganisms (GCM) 10K type strain sequencing project: providing services to taxonomists for standard genome sequencing and annotation.</title>
        <authorList>
            <consortium name="The Broad Institute Genomics Platform"/>
            <consortium name="The Broad Institute Genome Sequencing Center for Infectious Disease"/>
            <person name="Wu L."/>
            <person name="Ma J."/>
        </authorList>
    </citation>
    <scope>NUCLEOTIDE SEQUENCE [LARGE SCALE GENOMIC DNA]</scope>
    <source>
        <strain evidence="4 5">JCM 16009</strain>
    </source>
</reference>
<dbReference type="RefSeq" id="WP_344417748.1">
    <property type="nucleotide sequence ID" value="NZ_BAAAQK010000009.1"/>
</dbReference>
<dbReference type="Pfam" id="PF02737">
    <property type="entry name" value="3HCDH_N"/>
    <property type="match status" value="1"/>
</dbReference>
<dbReference type="Gene3D" id="1.10.1040.50">
    <property type="match status" value="1"/>
</dbReference>
<keyword evidence="5" id="KW-1185">Reference proteome</keyword>
<dbReference type="Gene3D" id="3.40.50.720">
    <property type="entry name" value="NAD(P)-binding Rossmann-like Domain"/>
    <property type="match status" value="1"/>
</dbReference>
<dbReference type="InterPro" id="IPR008927">
    <property type="entry name" value="6-PGluconate_DH-like_C_sf"/>
</dbReference>
<dbReference type="EMBL" id="BAAAQK010000009">
    <property type="protein sequence ID" value="GAA1851458.1"/>
    <property type="molecule type" value="Genomic_DNA"/>
</dbReference>